<feature type="region of interest" description="Disordered" evidence="1">
    <location>
        <begin position="1"/>
        <end position="30"/>
    </location>
</feature>
<evidence type="ECO:0000256" key="2">
    <source>
        <dbReference type="SAM" id="Phobius"/>
    </source>
</evidence>
<evidence type="ECO:0000313" key="4">
    <source>
        <dbReference type="Proteomes" id="UP000317176"/>
    </source>
</evidence>
<dbReference type="Proteomes" id="UP000317176">
    <property type="component" value="Unassembled WGS sequence"/>
</dbReference>
<dbReference type="AlphaFoldDB" id="A0A562LV68"/>
<reference evidence="3 4" key="1">
    <citation type="journal article" date="2015" name="Stand. Genomic Sci.">
        <title>Genomic Encyclopedia of Bacterial and Archaeal Type Strains, Phase III: the genomes of soil and plant-associated and newly described type strains.</title>
        <authorList>
            <person name="Whitman W.B."/>
            <person name="Woyke T."/>
            <person name="Klenk H.P."/>
            <person name="Zhou Y."/>
            <person name="Lilburn T.G."/>
            <person name="Beck B.J."/>
            <person name="De Vos P."/>
            <person name="Vandamme P."/>
            <person name="Eisen J.A."/>
            <person name="Garrity G."/>
            <person name="Hugenholtz P."/>
            <person name="Kyrpides N.C."/>
        </authorList>
    </citation>
    <scope>NUCLEOTIDE SEQUENCE [LARGE SCALE GENOMIC DNA]</scope>
    <source>
        <strain evidence="3 4">CGMCC 1.10947</strain>
    </source>
</reference>
<evidence type="ECO:0000256" key="1">
    <source>
        <dbReference type="SAM" id="MobiDB-lite"/>
    </source>
</evidence>
<keyword evidence="4" id="KW-1185">Reference proteome</keyword>
<gene>
    <name evidence="3" type="ORF">IQ17_00604</name>
</gene>
<feature type="compositionally biased region" description="Basic and acidic residues" evidence="1">
    <location>
        <begin position="17"/>
        <end position="30"/>
    </location>
</feature>
<organism evidence="3 4">
    <name type="scientific">Bradyrhizobium daqingense</name>
    <dbReference type="NCBI Taxonomy" id="993502"/>
    <lineage>
        <taxon>Bacteria</taxon>
        <taxon>Pseudomonadati</taxon>
        <taxon>Pseudomonadota</taxon>
        <taxon>Alphaproteobacteria</taxon>
        <taxon>Hyphomicrobiales</taxon>
        <taxon>Nitrobacteraceae</taxon>
        <taxon>Bradyrhizobium</taxon>
    </lineage>
</organism>
<evidence type="ECO:0000313" key="3">
    <source>
        <dbReference type="EMBL" id="TWI11453.1"/>
    </source>
</evidence>
<name>A0A562LV68_9BRAD</name>
<keyword evidence="2" id="KW-0812">Transmembrane</keyword>
<protein>
    <submittedName>
        <fullName evidence="3">Uncharacterized protein</fullName>
    </submittedName>
</protein>
<sequence length="94" mass="10510">MKADRPAHLGNVVPFRKRSETGGDPADDVRPDDILRMLDLSKFEKKRRTAENGASMRLNIAAMVLLGFLVFVAAESFSKLEQSNMCSHNSECRN</sequence>
<dbReference type="EMBL" id="VLKL01000001">
    <property type="protein sequence ID" value="TWI11453.1"/>
    <property type="molecule type" value="Genomic_DNA"/>
</dbReference>
<comment type="caution">
    <text evidence="3">The sequence shown here is derived from an EMBL/GenBank/DDBJ whole genome shotgun (WGS) entry which is preliminary data.</text>
</comment>
<accession>A0A562LV68</accession>
<keyword evidence="2" id="KW-1133">Transmembrane helix</keyword>
<proteinExistence type="predicted"/>
<keyword evidence="2" id="KW-0472">Membrane</keyword>
<feature type="transmembrane region" description="Helical" evidence="2">
    <location>
        <begin position="56"/>
        <end position="74"/>
    </location>
</feature>